<dbReference type="Proteomes" id="UP001153954">
    <property type="component" value="Unassembled WGS sequence"/>
</dbReference>
<comment type="caution">
    <text evidence="2">The sequence shown here is derived from an EMBL/GenBank/DDBJ whole genome shotgun (WGS) entry which is preliminary data.</text>
</comment>
<protein>
    <submittedName>
        <fullName evidence="2">Uncharacterized protein</fullName>
    </submittedName>
</protein>
<name>A0AAU9VC28_EUPED</name>
<accession>A0AAU9VC28</accession>
<proteinExistence type="predicted"/>
<reference evidence="2" key="1">
    <citation type="submission" date="2022-03" db="EMBL/GenBank/DDBJ databases">
        <authorList>
            <person name="Tunstrom K."/>
        </authorList>
    </citation>
    <scope>NUCLEOTIDE SEQUENCE</scope>
</reference>
<dbReference type="AlphaFoldDB" id="A0AAU9VC28"/>
<gene>
    <name evidence="2" type="ORF">EEDITHA_LOCUS21367</name>
</gene>
<keyword evidence="3" id="KW-1185">Reference proteome</keyword>
<evidence type="ECO:0000313" key="3">
    <source>
        <dbReference type="Proteomes" id="UP001153954"/>
    </source>
</evidence>
<feature type="region of interest" description="Disordered" evidence="1">
    <location>
        <begin position="1"/>
        <end position="35"/>
    </location>
</feature>
<organism evidence="2 3">
    <name type="scientific">Euphydryas editha</name>
    <name type="common">Edith's checkerspot</name>
    <dbReference type="NCBI Taxonomy" id="104508"/>
    <lineage>
        <taxon>Eukaryota</taxon>
        <taxon>Metazoa</taxon>
        <taxon>Ecdysozoa</taxon>
        <taxon>Arthropoda</taxon>
        <taxon>Hexapoda</taxon>
        <taxon>Insecta</taxon>
        <taxon>Pterygota</taxon>
        <taxon>Neoptera</taxon>
        <taxon>Endopterygota</taxon>
        <taxon>Lepidoptera</taxon>
        <taxon>Glossata</taxon>
        <taxon>Ditrysia</taxon>
        <taxon>Papilionoidea</taxon>
        <taxon>Nymphalidae</taxon>
        <taxon>Nymphalinae</taxon>
        <taxon>Euphydryas</taxon>
    </lineage>
</organism>
<sequence>MNKSLSESNIMADLGAKSHSPSSFVSVRNKRKRDSEDLREELSAFKEQMKNLVAMVATQSEEIRKITSTLTDIQLSNQNIETSIALLTSQNEEYNKKIEKLEVQSQDRKYISVLGDKIEEMQKGMRKTSFEIKNLPRNNKETKEVLVGLARHGYLPVEKYWK</sequence>
<dbReference type="EMBL" id="CAKOGL010000030">
    <property type="protein sequence ID" value="CAH2107320.1"/>
    <property type="molecule type" value="Genomic_DNA"/>
</dbReference>
<evidence type="ECO:0000313" key="2">
    <source>
        <dbReference type="EMBL" id="CAH2107320.1"/>
    </source>
</evidence>
<evidence type="ECO:0000256" key="1">
    <source>
        <dbReference type="SAM" id="MobiDB-lite"/>
    </source>
</evidence>